<dbReference type="EMBL" id="JAACXV010012974">
    <property type="protein sequence ID" value="KAF7274264.1"/>
    <property type="molecule type" value="Genomic_DNA"/>
</dbReference>
<accession>A0A834I778</accession>
<dbReference type="InterPro" id="IPR036691">
    <property type="entry name" value="Endo/exonu/phosph_ase_sf"/>
</dbReference>
<organism evidence="1 2">
    <name type="scientific">Rhynchophorus ferrugineus</name>
    <name type="common">Red palm weevil</name>
    <name type="synonym">Curculio ferrugineus</name>
    <dbReference type="NCBI Taxonomy" id="354439"/>
    <lineage>
        <taxon>Eukaryota</taxon>
        <taxon>Metazoa</taxon>
        <taxon>Ecdysozoa</taxon>
        <taxon>Arthropoda</taxon>
        <taxon>Hexapoda</taxon>
        <taxon>Insecta</taxon>
        <taxon>Pterygota</taxon>
        <taxon>Neoptera</taxon>
        <taxon>Endopterygota</taxon>
        <taxon>Coleoptera</taxon>
        <taxon>Polyphaga</taxon>
        <taxon>Cucujiformia</taxon>
        <taxon>Curculionidae</taxon>
        <taxon>Dryophthorinae</taxon>
        <taxon>Rhynchophorus</taxon>
    </lineage>
</organism>
<protein>
    <submittedName>
        <fullName evidence="1">Uncharacterized protein</fullName>
    </submittedName>
</protein>
<evidence type="ECO:0000313" key="2">
    <source>
        <dbReference type="Proteomes" id="UP000625711"/>
    </source>
</evidence>
<keyword evidence="2" id="KW-1185">Reference proteome</keyword>
<reference evidence="1" key="1">
    <citation type="submission" date="2020-08" db="EMBL/GenBank/DDBJ databases">
        <title>Genome sequencing and assembly of the red palm weevil Rhynchophorus ferrugineus.</title>
        <authorList>
            <person name="Dias G.B."/>
            <person name="Bergman C.M."/>
            <person name="Manee M."/>
        </authorList>
    </citation>
    <scope>NUCLEOTIDE SEQUENCE</scope>
    <source>
        <strain evidence="1">AA-2017</strain>
        <tissue evidence="1">Whole larva</tissue>
    </source>
</reference>
<dbReference type="Proteomes" id="UP000625711">
    <property type="component" value="Unassembled WGS sequence"/>
</dbReference>
<name>A0A834I778_RHYFE</name>
<evidence type="ECO:0000313" key="1">
    <source>
        <dbReference type="EMBL" id="KAF7274264.1"/>
    </source>
</evidence>
<proteinExistence type="predicted"/>
<dbReference type="AlphaFoldDB" id="A0A834I778"/>
<dbReference type="Gene3D" id="3.60.10.10">
    <property type="entry name" value="Endonuclease/exonuclease/phosphatase"/>
    <property type="match status" value="1"/>
</dbReference>
<gene>
    <name evidence="1" type="ORF">GWI33_013066</name>
</gene>
<sequence>MKRTKERNYEMFCTENNNRGIKLLNWTITHELKLGYGNHGIPTFKNNRGEGRIDTTWHRGSICKVGRYFPISGNEKKCVAQEYEWRRRPINLYPIMVKVSDNLLYKNILAICLELLHHHPAKYSVKKRRSTIGAVE</sequence>
<comment type="caution">
    <text evidence="1">The sequence shown here is derived from an EMBL/GenBank/DDBJ whole genome shotgun (WGS) entry which is preliminary data.</text>
</comment>